<sequence>MPYILLLVLTIVFSVRADGLPPLFDTDDYYSCQNQNGVYCKVDIDLEVHNETSRLAQEIKMSLDRKYKFNWSTLHRMVCVPRDISQNNTIGYITHLSERKLEDFNVSLTVANLECNEDRHFRPYDFLLIALLVVYLLMVYESTKYDLQTDNPKTAVSKYDKWLKIFSIRQNWRKIISKNTNIDYQNLKSLQGLRFFNTILIVTCHTKLCHLLLFIENPKEYEESLSYPLHLISNQLDLFIVQTYFMTSTFLLTNQVLELYKNTGTFSLKSCLNLYINRIIRLWPTSTIMVLMALVGLKIFPKGTPVVHVINMSWRGCTTNWWGTMFQMNFLYDPTQMCNPGSWYLSVDSLLYASTLLLMYLHLAHKMNLRKLLSVAFVFFSAIYSYDIYINDMDAIYKVSPESIRTLIESPAFYHLYVNPFASWSTSIVGILMGYVYFHNKHKDIQLNKIQQVIWLFLFLGLPTLSVYLCFLDVRGVNRALLGPLLKPIFALGFGLGVLGMSKGYGGPIKRILEADLVVKLSNFTYCTYQYHFFLVVLLHGTKRSLYRYSLPYLLWNCVQDVLLSYSAGGFMALAFEYPGLTLQKMYVPQLKRTNKESREKE</sequence>
<feature type="transmembrane region" description="Helical" evidence="1">
    <location>
        <begin position="450"/>
        <end position="469"/>
    </location>
</feature>
<feature type="domain" description="Acyltransferase 3" evidence="3">
    <location>
        <begin position="188"/>
        <end position="575"/>
    </location>
</feature>
<keyword evidence="1" id="KW-0812">Transmembrane</keyword>
<dbReference type="OrthoDB" id="10265389at2759"/>
<protein>
    <recommendedName>
        <fullName evidence="3">Acyltransferase 3 domain-containing protein</fullName>
    </recommendedName>
</protein>
<dbReference type="Proteomes" id="UP000625711">
    <property type="component" value="Unassembled WGS sequence"/>
</dbReference>
<reference evidence="4" key="1">
    <citation type="submission" date="2020-08" db="EMBL/GenBank/DDBJ databases">
        <title>Genome sequencing and assembly of the red palm weevil Rhynchophorus ferrugineus.</title>
        <authorList>
            <person name="Dias G.B."/>
            <person name="Bergman C.M."/>
            <person name="Manee M."/>
        </authorList>
    </citation>
    <scope>NUCLEOTIDE SEQUENCE</scope>
    <source>
        <strain evidence="4">AA-2017</strain>
        <tissue evidence="4">Whole larva</tissue>
    </source>
</reference>
<feature type="signal peptide" evidence="2">
    <location>
        <begin position="1"/>
        <end position="17"/>
    </location>
</feature>
<comment type="caution">
    <text evidence="4">The sequence shown here is derived from an EMBL/GenBank/DDBJ whole genome shotgun (WGS) entry which is preliminary data.</text>
</comment>
<evidence type="ECO:0000256" key="1">
    <source>
        <dbReference type="SAM" id="Phobius"/>
    </source>
</evidence>
<dbReference type="Pfam" id="PF01757">
    <property type="entry name" value="Acyl_transf_3"/>
    <property type="match status" value="1"/>
</dbReference>
<dbReference type="AlphaFoldDB" id="A0A834I737"/>
<keyword evidence="5" id="KW-1185">Reference proteome</keyword>
<evidence type="ECO:0000259" key="3">
    <source>
        <dbReference type="Pfam" id="PF01757"/>
    </source>
</evidence>
<dbReference type="InterPro" id="IPR002656">
    <property type="entry name" value="Acyl_transf_3_dom"/>
</dbReference>
<keyword evidence="1" id="KW-1133">Transmembrane helix</keyword>
<keyword evidence="1" id="KW-0472">Membrane</keyword>
<dbReference type="EMBL" id="JAACXV010013493">
    <property type="protein sequence ID" value="KAF7273318.1"/>
    <property type="molecule type" value="Genomic_DNA"/>
</dbReference>
<dbReference type="PANTHER" id="PTHR11161">
    <property type="entry name" value="O-ACYLTRANSFERASE"/>
    <property type="match status" value="1"/>
</dbReference>
<feature type="transmembrane region" description="Helical" evidence="1">
    <location>
        <begin position="481"/>
        <end position="502"/>
    </location>
</feature>
<dbReference type="GO" id="GO:0016747">
    <property type="term" value="F:acyltransferase activity, transferring groups other than amino-acyl groups"/>
    <property type="evidence" value="ECO:0007669"/>
    <property type="project" value="InterPro"/>
</dbReference>
<evidence type="ECO:0000313" key="4">
    <source>
        <dbReference type="EMBL" id="KAF7273318.1"/>
    </source>
</evidence>
<evidence type="ECO:0000313" key="5">
    <source>
        <dbReference type="Proteomes" id="UP000625711"/>
    </source>
</evidence>
<keyword evidence="2" id="KW-0732">Signal</keyword>
<feature type="transmembrane region" description="Helical" evidence="1">
    <location>
        <begin position="372"/>
        <end position="390"/>
    </location>
</feature>
<feature type="transmembrane region" description="Helical" evidence="1">
    <location>
        <begin position="126"/>
        <end position="143"/>
    </location>
</feature>
<feature type="transmembrane region" description="Helical" evidence="1">
    <location>
        <begin position="278"/>
        <end position="300"/>
    </location>
</feature>
<name>A0A834I737_RHYFE</name>
<feature type="chain" id="PRO_5032790261" description="Acyltransferase 3 domain-containing protein" evidence="2">
    <location>
        <begin position="18"/>
        <end position="602"/>
    </location>
</feature>
<gene>
    <name evidence="4" type="ORF">GWI33_013972</name>
</gene>
<dbReference type="InterPro" id="IPR052728">
    <property type="entry name" value="O2_lipid_transport_reg"/>
</dbReference>
<feature type="transmembrane region" description="Helical" evidence="1">
    <location>
        <begin position="553"/>
        <end position="576"/>
    </location>
</feature>
<organism evidence="4 5">
    <name type="scientific">Rhynchophorus ferrugineus</name>
    <name type="common">Red palm weevil</name>
    <name type="synonym">Curculio ferrugineus</name>
    <dbReference type="NCBI Taxonomy" id="354439"/>
    <lineage>
        <taxon>Eukaryota</taxon>
        <taxon>Metazoa</taxon>
        <taxon>Ecdysozoa</taxon>
        <taxon>Arthropoda</taxon>
        <taxon>Hexapoda</taxon>
        <taxon>Insecta</taxon>
        <taxon>Pterygota</taxon>
        <taxon>Neoptera</taxon>
        <taxon>Endopterygota</taxon>
        <taxon>Coleoptera</taxon>
        <taxon>Polyphaga</taxon>
        <taxon>Cucujiformia</taxon>
        <taxon>Curculionidae</taxon>
        <taxon>Dryophthorinae</taxon>
        <taxon>Rhynchophorus</taxon>
    </lineage>
</organism>
<feature type="transmembrane region" description="Helical" evidence="1">
    <location>
        <begin position="421"/>
        <end position="438"/>
    </location>
</feature>
<accession>A0A834I737</accession>
<proteinExistence type="predicted"/>
<dbReference type="PANTHER" id="PTHR11161:SF72">
    <property type="entry name" value="FI21449P1"/>
    <property type="match status" value="1"/>
</dbReference>
<evidence type="ECO:0000256" key="2">
    <source>
        <dbReference type="SAM" id="SignalP"/>
    </source>
</evidence>
<feature type="transmembrane region" description="Helical" evidence="1">
    <location>
        <begin position="341"/>
        <end position="360"/>
    </location>
</feature>